<comment type="caution">
    <text evidence="1">The sequence shown here is derived from an EMBL/GenBank/DDBJ whole genome shotgun (WGS) entry which is preliminary data.</text>
</comment>
<dbReference type="AlphaFoldDB" id="A0A368KLZ1"/>
<dbReference type="RefSeq" id="WP_114371717.1">
    <property type="nucleotide sequence ID" value="NZ_QPEX01000044.1"/>
</dbReference>
<evidence type="ECO:0000313" key="2">
    <source>
        <dbReference type="Proteomes" id="UP000253562"/>
    </source>
</evidence>
<evidence type="ECO:0000313" key="1">
    <source>
        <dbReference type="EMBL" id="RCS42228.1"/>
    </source>
</evidence>
<dbReference type="OrthoDB" id="9799092at2"/>
<protein>
    <submittedName>
        <fullName evidence="1">GrpB family protein</fullName>
    </submittedName>
</protein>
<dbReference type="EMBL" id="QPEX01000044">
    <property type="protein sequence ID" value="RCS42228.1"/>
    <property type="molecule type" value="Genomic_DNA"/>
</dbReference>
<dbReference type="PANTHER" id="PTHR34822:SF1">
    <property type="entry name" value="GRPB FAMILY PROTEIN"/>
    <property type="match status" value="1"/>
</dbReference>
<dbReference type="Gene3D" id="3.30.460.10">
    <property type="entry name" value="Beta Polymerase, domain 2"/>
    <property type="match status" value="1"/>
</dbReference>
<dbReference type="InterPro" id="IPR043519">
    <property type="entry name" value="NT_sf"/>
</dbReference>
<organism evidence="1 2">
    <name type="scientific">Bremerella cremea</name>
    <dbReference type="NCBI Taxonomy" id="1031537"/>
    <lineage>
        <taxon>Bacteria</taxon>
        <taxon>Pseudomonadati</taxon>
        <taxon>Planctomycetota</taxon>
        <taxon>Planctomycetia</taxon>
        <taxon>Pirellulales</taxon>
        <taxon>Pirellulaceae</taxon>
        <taxon>Bremerella</taxon>
    </lineage>
</organism>
<name>A0A368KLZ1_9BACT</name>
<dbReference type="Pfam" id="PF04229">
    <property type="entry name" value="GrpB"/>
    <property type="match status" value="1"/>
</dbReference>
<dbReference type="Proteomes" id="UP000253562">
    <property type="component" value="Unassembled WGS sequence"/>
</dbReference>
<dbReference type="InterPro" id="IPR007344">
    <property type="entry name" value="GrpB/CoaE"/>
</dbReference>
<gene>
    <name evidence="1" type="ORF">DTL42_20600</name>
</gene>
<dbReference type="SUPFAM" id="SSF81301">
    <property type="entry name" value="Nucleotidyltransferase"/>
    <property type="match status" value="1"/>
</dbReference>
<dbReference type="PANTHER" id="PTHR34822">
    <property type="entry name" value="GRPB DOMAIN PROTEIN (AFU_ORTHOLOGUE AFUA_1G01530)"/>
    <property type="match status" value="1"/>
</dbReference>
<accession>A0A368KLZ1</accession>
<sequence>MTSHRIIEVVPSDPNWWFAYQIESSRLAEVLGDVLVLAHHIGSTAVPALAAKPVIDILLEVTDLAALDAKEIAMQQLGYTPRGELGIAGRRFYLRGLVQRTHHVHAFVQGSPDVLRHLAFRDYLVAHPSVALQYAQLKQQCAAACDNDNDKYCEGKQAFVVEHERKAVAWYVGNQSDAV</sequence>
<proteinExistence type="predicted"/>
<reference evidence="1 2" key="1">
    <citation type="submission" date="2018-07" db="EMBL/GenBank/DDBJ databases">
        <title>Comparative genomes isolates from brazilian mangrove.</title>
        <authorList>
            <person name="De Araujo J.E."/>
            <person name="Taketani R.G."/>
            <person name="Silva M.C.P."/>
            <person name="Lourenco M.V."/>
            <person name="Oliveira V.M."/>
            <person name="Andreote F.D."/>
        </authorList>
    </citation>
    <scope>NUCLEOTIDE SEQUENCE [LARGE SCALE GENOMIC DNA]</scope>
    <source>
        <strain evidence="1 2">HEX PRIS-MGV</strain>
    </source>
</reference>